<dbReference type="RefSeq" id="WP_378019177.1">
    <property type="nucleotide sequence ID" value="NZ_JBHSKG010000001.1"/>
</dbReference>
<gene>
    <name evidence="3" type="ORF">ACFPK1_01805</name>
</gene>
<proteinExistence type="predicted"/>
<protein>
    <submittedName>
        <fullName evidence="3">DUF3558 domain-containing protein</fullName>
    </submittedName>
</protein>
<dbReference type="Pfam" id="PF12079">
    <property type="entry name" value="DUF3558"/>
    <property type="match status" value="1"/>
</dbReference>
<organism evidence="3 4">
    <name type="scientific">Actinomycetospora rhizophila</name>
    <dbReference type="NCBI Taxonomy" id="1416876"/>
    <lineage>
        <taxon>Bacteria</taxon>
        <taxon>Bacillati</taxon>
        <taxon>Actinomycetota</taxon>
        <taxon>Actinomycetes</taxon>
        <taxon>Pseudonocardiales</taxon>
        <taxon>Pseudonocardiaceae</taxon>
        <taxon>Actinomycetospora</taxon>
    </lineage>
</organism>
<evidence type="ECO:0000313" key="4">
    <source>
        <dbReference type="Proteomes" id="UP001596175"/>
    </source>
</evidence>
<evidence type="ECO:0000256" key="2">
    <source>
        <dbReference type="SAM" id="SignalP"/>
    </source>
</evidence>
<dbReference type="Proteomes" id="UP001596175">
    <property type="component" value="Unassembled WGS sequence"/>
</dbReference>
<name>A0ABV9Z6L1_9PSEU</name>
<keyword evidence="4" id="KW-1185">Reference proteome</keyword>
<evidence type="ECO:0000313" key="3">
    <source>
        <dbReference type="EMBL" id="MFC5136954.1"/>
    </source>
</evidence>
<feature type="region of interest" description="Disordered" evidence="1">
    <location>
        <begin position="23"/>
        <end position="42"/>
    </location>
</feature>
<evidence type="ECO:0000256" key="1">
    <source>
        <dbReference type="SAM" id="MobiDB-lite"/>
    </source>
</evidence>
<feature type="signal peptide" evidence="2">
    <location>
        <begin position="1"/>
        <end position="20"/>
    </location>
</feature>
<keyword evidence="2" id="KW-0732">Signal</keyword>
<dbReference type="InterPro" id="IPR024520">
    <property type="entry name" value="DUF3558"/>
</dbReference>
<accession>A0ABV9Z6L1</accession>
<comment type="caution">
    <text evidence="3">The sequence shown here is derived from an EMBL/GenBank/DDBJ whole genome shotgun (WGS) entry which is preliminary data.</text>
</comment>
<dbReference type="EMBL" id="JBHSKG010000001">
    <property type="protein sequence ID" value="MFC5136954.1"/>
    <property type="molecule type" value="Genomic_DNA"/>
</dbReference>
<feature type="chain" id="PRO_5045574251" evidence="2">
    <location>
        <begin position="21"/>
        <end position="190"/>
    </location>
</feature>
<dbReference type="PROSITE" id="PS51257">
    <property type="entry name" value="PROKAR_LIPOPROTEIN"/>
    <property type="match status" value="1"/>
</dbReference>
<reference evidence="4" key="1">
    <citation type="journal article" date="2019" name="Int. J. Syst. Evol. Microbiol.">
        <title>The Global Catalogue of Microorganisms (GCM) 10K type strain sequencing project: providing services to taxonomists for standard genome sequencing and annotation.</title>
        <authorList>
            <consortium name="The Broad Institute Genomics Platform"/>
            <consortium name="The Broad Institute Genome Sequencing Center for Infectious Disease"/>
            <person name="Wu L."/>
            <person name="Ma J."/>
        </authorList>
    </citation>
    <scope>NUCLEOTIDE SEQUENCE [LARGE SCALE GENOMIC DNA]</scope>
    <source>
        <strain evidence="4">XZYJ18</strain>
    </source>
</reference>
<sequence length="190" mass="20493">MKHRRAVLIAICAASVAACATSRPPTEPVVQDPRHGAPAVSSPRDLATFAARPCDGPLSRQDLRPFGITVPGEQRAVPSGAQGCEWTDRTTRIEFGTVVYPDRDILVDTYRSRLFPIFVPTNIDGLPATLEQSARDSITCTITVGTAEDQGFVSTYTQLEVPAGEQPDDPCGRGQRIVERIVAALPPLQK</sequence>